<accession>A0A367ERU5</accession>
<proteinExistence type="predicted"/>
<comment type="caution">
    <text evidence="1">The sequence shown here is derived from an EMBL/GenBank/DDBJ whole genome shotgun (WGS) entry which is preliminary data.</text>
</comment>
<dbReference type="EMBL" id="QOIL01000033">
    <property type="protein sequence ID" value="RCG20137.1"/>
    <property type="molecule type" value="Genomic_DNA"/>
</dbReference>
<evidence type="ECO:0000313" key="2">
    <source>
        <dbReference type="Proteomes" id="UP000253094"/>
    </source>
</evidence>
<name>A0A367ERU5_9ACTN</name>
<dbReference type="OrthoDB" id="4565736at2"/>
<organism evidence="1 2">
    <name type="scientific">Sphaerisporangium album</name>
    <dbReference type="NCBI Taxonomy" id="509200"/>
    <lineage>
        <taxon>Bacteria</taxon>
        <taxon>Bacillati</taxon>
        <taxon>Actinomycetota</taxon>
        <taxon>Actinomycetes</taxon>
        <taxon>Streptosporangiales</taxon>
        <taxon>Streptosporangiaceae</taxon>
        <taxon>Sphaerisporangium</taxon>
    </lineage>
</organism>
<evidence type="ECO:0000313" key="1">
    <source>
        <dbReference type="EMBL" id="RCG20137.1"/>
    </source>
</evidence>
<protein>
    <submittedName>
        <fullName evidence="1">Uncharacterized protein</fullName>
    </submittedName>
</protein>
<reference evidence="1 2" key="1">
    <citation type="submission" date="2018-06" db="EMBL/GenBank/DDBJ databases">
        <title>Sphaerisporangium craniellae sp. nov., isolated from a marine sponge in the South China Sea.</title>
        <authorList>
            <person name="Li L."/>
        </authorList>
    </citation>
    <scope>NUCLEOTIDE SEQUENCE [LARGE SCALE GENOMIC DNA]</scope>
    <source>
        <strain evidence="1 2">CCTCC AA 208026</strain>
    </source>
</reference>
<dbReference type="AlphaFoldDB" id="A0A367ERU5"/>
<dbReference type="RefSeq" id="WP_114033714.1">
    <property type="nucleotide sequence ID" value="NZ_QOIL01000033.1"/>
</dbReference>
<dbReference type="Proteomes" id="UP000253094">
    <property type="component" value="Unassembled WGS sequence"/>
</dbReference>
<keyword evidence="2" id="KW-1185">Reference proteome</keyword>
<sequence>MTAPQEEYEDLHRLIDQLRPDQVREERARLLRLVHSRTEEPELGPDGVPTLFGAFQAGRSDASERVEEILAEGYGHEA</sequence>
<gene>
    <name evidence="1" type="ORF">DQ384_37955</name>
</gene>